<dbReference type="EMBL" id="SDOX01000096">
    <property type="protein sequence ID" value="TFJ82578.1"/>
    <property type="molecule type" value="Genomic_DNA"/>
</dbReference>
<feature type="region of interest" description="Disordered" evidence="1">
    <location>
        <begin position="339"/>
        <end position="461"/>
    </location>
</feature>
<feature type="compositionally biased region" description="Basic and acidic residues" evidence="1">
    <location>
        <begin position="350"/>
        <end position="383"/>
    </location>
</feature>
<feature type="compositionally biased region" description="Basic and acidic residues" evidence="1">
    <location>
        <begin position="305"/>
        <end position="314"/>
    </location>
</feature>
<accession>A0A4D9D1Q1</accession>
<gene>
    <name evidence="2" type="ORF">NSK_006004</name>
</gene>
<dbReference type="OrthoDB" id="10479810at2759"/>
<feature type="compositionally biased region" description="Low complexity" evidence="1">
    <location>
        <begin position="203"/>
        <end position="220"/>
    </location>
</feature>
<evidence type="ECO:0000256" key="1">
    <source>
        <dbReference type="SAM" id="MobiDB-lite"/>
    </source>
</evidence>
<evidence type="ECO:0000313" key="3">
    <source>
        <dbReference type="Proteomes" id="UP000355283"/>
    </source>
</evidence>
<feature type="compositionally biased region" description="Gly residues" evidence="1">
    <location>
        <begin position="602"/>
        <end position="611"/>
    </location>
</feature>
<feature type="region of interest" description="Disordered" evidence="1">
    <location>
        <begin position="202"/>
        <end position="237"/>
    </location>
</feature>
<feature type="region of interest" description="Disordered" evidence="1">
    <location>
        <begin position="693"/>
        <end position="757"/>
    </location>
</feature>
<feature type="region of interest" description="Disordered" evidence="1">
    <location>
        <begin position="592"/>
        <end position="677"/>
    </location>
</feature>
<feature type="compositionally biased region" description="Basic and acidic residues" evidence="1">
    <location>
        <begin position="735"/>
        <end position="745"/>
    </location>
</feature>
<dbReference type="AlphaFoldDB" id="A0A4D9D1Q1"/>
<proteinExistence type="predicted"/>
<protein>
    <submittedName>
        <fullName evidence="2">Uncharacterized protein</fullName>
    </submittedName>
</protein>
<feature type="compositionally biased region" description="Low complexity" evidence="1">
    <location>
        <begin position="389"/>
        <end position="402"/>
    </location>
</feature>
<feature type="region of interest" description="Disordered" evidence="1">
    <location>
        <begin position="762"/>
        <end position="781"/>
    </location>
</feature>
<feature type="compositionally biased region" description="Basic and acidic residues" evidence="1">
    <location>
        <begin position="592"/>
        <end position="601"/>
    </location>
</feature>
<name>A0A4D9D1Q1_9STRA</name>
<feature type="region of interest" description="Disordered" evidence="1">
    <location>
        <begin position="161"/>
        <end position="182"/>
    </location>
</feature>
<sequence length="1043" mass="111185">MTAPLHSQTQHLTVMSDAEVCDVVEDTFTFRFDKLYDFVRGHVVDTLRKPRLVLAVGWHEETSTPTGELDVQFQAISVARISFRPHWTAPYLDVCMQTPASRVFQSAFASLATTAALSTALRNIQALPESLEYTTGAGDLPGVSPGRQEPVEDVRAVLPASATNDSGSDRHSPSITHCRHSSAGSSITDVLATSRAEVMQTGSMSACSAPATSSSASVSPSPTPRPANPGHLSPALSSLAITPASPCSTARKVLATRPSFSPKTLSPSFLMAAVAKGRGQGSGESETGESAESLRPDAPQVKPPVRQEEVEARGKAPASVGKEKVLRAMDVVGRHDLGQAGTEGLLSGGTEEKGVERASSARREKDFIEKGGRETGREAKEQDTGPCEVAVVAPSAPARGPGRAPPPSGLGDVKSPSRVGTGEALEAGGEQSCERPRYAKGGCEDAEAGHAPASEAQEAGQALEALEEECRSLSVRLQAAHKGAQILGEEAARANEELGRRTELLQNLETHANEREAELQELRAALRRAEAAREDAEQQQGVWEERCRRTEGVLGLVLEREKRLMREKLEQREEVTEIRRRAYEYERMVRERGMGREEGEGRGGGGEGTGGPPSKPTSRPRMRQAPPMPGASSNPTGRDVLSPFPLRPFQGARPAAKTEADMSGRGPGGDEGGRGLGSASRRMFMVIPDGLKGVLGAKGRRGGGSDGGEEGRRGEETESNRGGRKDERELETEDSDRRTEGRTEMEGEEEGAGVREGYRAQTAASGAPNGVGRVLENRQGAGRQVMRGREFEAGHTCRGRGVAACNEDDLEQAARDRGEGVMTLYAHPEFEAEFGELVGTVIADAVSHDPPGAETSRGTKGGHEAASPTPPCLLPASPSKAGPGTLLLYVAFVCTGRLDDPIHTHALKPFLAAGASVVLFLLRAGRGNQVARIQPRQELTGLPCFEFLVFKRALQRTEDGYAKEVRLLRSFLVKSLPSLRVQSAGLGAATEGVTTEGVRPGKYGAPADEQKGLPSLTDYLFRPRTDNNYSHLHEDADIKDFVP</sequence>
<organism evidence="2 3">
    <name type="scientific">Nannochloropsis salina CCMP1776</name>
    <dbReference type="NCBI Taxonomy" id="1027361"/>
    <lineage>
        <taxon>Eukaryota</taxon>
        <taxon>Sar</taxon>
        <taxon>Stramenopiles</taxon>
        <taxon>Ochrophyta</taxon>
        <taxon>Eustigmatophyceae</taxon>
        <taxon>Eustigmatales</taxon>
        <taxon>Monodopsidaceae</taxon>
        <taxon>Microchloropsis</taxon>
        <taxon>Microchloropsis salina</taxon>
    </lineage>
</organism>
<evidence type="ECO:0000313" key="2">
    <source>
        <dbReference type="EMBL" id="TFJ82578.1"/>
    </source>
</evidence>
<feature type="compositionally biased region" description="Gly residues" evidence="1">
    <location>
        <begin position="665"/>
        <end position="676"/>
    </location>
</feature>
<feature type="region of interest" description="Disordered" evidence="1">
    <location>
        <begin position="847"/>
        <end position="876"/>
    </location>
</feature>
<feature type="compositionally biased region" description="Basic and acidic residues" evidence="1">
    <location>
        <begin position="709"/>
        <end position="728"/>
    </location>
</feature>
<feature type="compositionally biased region" description="Low complexity" evidence="1">
    <location>
        <begin position="283"/>
        <end position="293"/>
    </location>
</feature>
<reference evidence="2 3" key="1">
    <citation type="submission" date="2019-01" db="EMBL/GenBank/DDBJ databases">
        <title>Nuclear Genome Assembly of the Microalgal Biofuel strain Nannochloropsis salina CCMP1776.</title>
        <authorList>
            <person name="Hovde B."/>
        </authorList>
    </citation>
    <scope>NUCLEOTIDE SEQUENCE [LARGE SCALE GENOMIC DNA]</scope>
    <source>
        <strain evidence="2 3">CCMP1776</strain>
    </source>
</reference>
<feature type="region of interest" description="Disordered" evidence="1">
    <location>
        <begin position="275"/>
        <end position="319"/>
    </location>
</feature>
<keyword evidence="3" id="KW-1185">Reference proteome</keyword>
<comment type="caution">
    <text evidence="2">The sequence shown here is derived from an EMBL/GenBank/DDBJ whole genome shotgun (WGS) entry which is preliminary data.</text>
</comment>
<dbReference type="Proteomes" id="UP000355283">
    <property type="component" value="Unassembled WGS sequence"/>
</dbReference>